<dbReference type="EMBL" id="FOIT01000001">
    <property type="protein sequence ID" value="SEV82318.1"/>
    <property type="molecule type" value="Genomic_DNA"/>
</dbReference>
<sequence>MKLDNFDMYKLARILIVCGVIAFVGGILFLVFA</sequence>
<keyword evidence="1" id="KW-1133">Transmembrane helix</keyword>
<keyword evidence="1" id="KW-0812">Transmembrane</keyword>
<keyword evidence="3" id="KW-1185">Reference proteome</keyword>
<evidence type="ECO:0000313" key="2">
    <source>
        <dbReference type="EMBL" id="SEV82318.1"/>
    </source>
</evidence>
<proteinExistence type="predicted"/>
<dbReference type="Proteomes" id="UP000243605">
    <property type="component" value="Unassembled WGS sequence"/>
</dbReference>
<name>A0A662Z0U0_9STAP</name>
<dbReference type="AlphaFoldDB" id="A0A662Z0U0"/>
<protein>
    <submittedName>
        <fullName evidence="2">Uncharacterized protein</fullName>
    </submittedName>
</protein>
<reference evidence="2 3" key="1">
    <citation type="submission" date="2016-10" db="EMBL/GenBank/DDBJ databases">
        <authorList>
            <person name="Varghese N."/>
            <person name="Submissions S."/>
        </authorList>
    </citation>
    <scope>NUCLEOTIDE SEQUENCE [LARGE SCALE GENOMIC DNA]</scope>
    <source>
        <strain evidence="2 3">IBRC-M10081</strain>
    </source>
</reference>
<organism evidence="2 3">
    <name type="scientific">Aliicoccus persicus</name>
    <dbReference type="NCBI Taxonomy" id="930138"/>
    <lineage>
        <taxon>Bacteria</taxon>
        <taxon>Bacillati</taxon>
        <taxon>Bacillota</taxon>
        <taxon>Bacilli</taxon>
        <taxon>Bacillales</taxon>
        <taxon>Staphylococcaceae</taxon>
        <taxon>Aliicoccus</taxon>
    </lineage>
</organism>
<evidence type="ECO:0000313" key="3">
    <source>
        <dbReference type="Proteomes" id="UP000243605"/>
    </source>
</evidence>
<feature type="transmembrane region" description="Helical" evidence="1">
    <location>
        <begin position="12"/>
        <end position="32"/>
    </location>
</feature>
<keyword evidence="1" id="KW-0472">Membrane</keyword>
<evidence type="ECO:0000256" key="1">
    <source>
        <dbReference type="SAM" id="Phobius"/>
    </source>
</evidence>
<gene>
    <name evidence="2" type="ORF">SAMN05192557_0235</name>
</gene>
<accession>A0A662Z0U0</accession>